<name>A0A1I6GSS8_9GAMM</name>
<evidence type="ECO:0000256" key="1">
    <source>
        <dbReference type="ARBA" id="ARBA00022729"/>
    </source>
</evidence>
<protein>
    <submittedName>
        <fullName evidence="3">Tat (Twin-arginine translocation) pathway signal sequence</fullName>
    </submittedName>
</protein>
<dbReference type="PROSITE" id="PS51318">
    <property type="entry name" value="TAT"/>
    <property type="match status" value="1"/>
</dbReference>
<accession>A0A1I6GSS8</accession>
<dbReference type="RefSeq" id="WP_092008655.1">
    <property type="nucleotide sequence ID" value="NZ_FOYW01000001.1"/>
</dbReference>
<dbReference type="Pfam" id="PF07586">
    <property type="entry name" value="HXXSHH"/>
    <property type="match status" value="1"/>
</dbReference>
<dbReference type="InterPro" id="IPR006311">
    <property type="entry name" value="TAT_signal"/>
</dbReference>
<dbReference type="OrthoDB" id="9146593at2"/>
<evidence type="ECO:0000313" key="3">
    <source>
        <dbReference type="EMBL" id="SFR45149.1"/>
    </source>
</evidence>
<keyword evidence="1 2" id="KW-0732">Signal</keyword>
<dbReference type="STRING" id="650891.SAMN05216203_0432"/>
<gene>
    <name evidence="3" type="ORF">SAMN05216203_0432</name>
</gene>
<proteinExistence type="predicted"/>
<keyword evidence="4" id="KW-1185">Reference proteome</keyword>
<evidence type="ECO:0000256" key="2">
    <source>
        <dbReference type="SAM" id="SignalP"/>
    </source>
</evidence>
<organism evidence="3 4">
    <name type="scientific">Marinobacter daqiaonensis</name>
    <dbReference type="NCBI Taxonomy" id="650891"/>
    <lineage>
        <taxon>Bacteria</taxon>
        <taxon>Pseudomonadati</taxon>
        <taxon>Pseudomonadota</taxon>
        <taxon>Gammaproteobacteria</taxon>
        <taxon>Pseudomonadales</taxon>
        <taxon>Marinobacteraceae</taxon>
        <taxon>Marinobacter</taxon>
    </lineage>
</organism>
<feature type="chain" id="PRO_5011590269" evidence="2">
    <location>
        <begin position="33"/>
        <end position="431"/>
    </location>
</feature>
<dbReference type="InterPro" id="IPR019546">
    <property type="entry name" value="TAT_signal_bac_arc"/>
</dbReference>
<dbReference type="AlphaFoldDB" id="A0A1I6GSS8"/>
<dbReference type="NCBIfam" id="TIGR01409">
    <property type="entry name" value="TAT_signal_seq"/>
    <property type="match status" value="1"/>
</dbReference>
<sequence length="431" mass="47190">MKSNRRQFLKTLGGTALAAPLATMPWARVAMAQQSGAPRRAVFVFIPDGCIPERFHPSGSEFEFQLNDMTSPLESIRQHCVFTSGLNMYEGGHTHEGGVAKVLTGNNTESLDYFLAQRIGQSTPFRGINLGVHATFQNGEGNAPSFSTGNVPITPNDNPINAFDNIFGGQDPGNVPVSDRRKRSILDQMISEIRALNSKVGANEREKLEFHTDSIREVEKRILSNGAEAGMCNTSGYNSAGFTVPEGWHGYPPKIHLDEHYETIGRLQMDLITESFACDMTRVATLMWSHPVSPLRVEGIDQGHHDTSHFGQADGGIADKFVRYKQYHMRQFRYLVENLASRTDTDGNSLLHNSVIFLCSELGHSDAHDHRNMPFVLAGNAGGALQTGRYLNFGGDAHTKLLVSVANMMGVDIDRFGYTGHGTGGLPGLLA</sequence>
<reference evidence="3 4" key="1">
    <citation type="submission" date="2016-10" db="EMBL/GenBank/DDBJ databases">
        <authorList>
            <person name="de Groot N.N."/>
        </authorList>
    </citation>
    <scope>NUCLEOTIDE SEQUENCE [LARGE SCALE GENOMIC DNA]</scope>
    <source>
        <strain evidence="3 4">CGMCC 1.9167</strain>
    </source>
</reference>
<dbReference type="Proteomes" id="UP000198644">
    <property type="component" value="Unassembled WGS sequence"/>
</dbReference>
<dbReference type="InterPro" id="IPR011447">
    <property type="entry name" value="DUF1552"/>
</dbReference>
<feature type="signal peptide" evidence="2">
    <location>
        <begin position="1"/>
        <end position="32"/>
    </location>
</feature>
<dbReference type="EMBL" id="FOYW01000001">
    <property type="protein sequence ID" value="SFR45149.1"/>
    <property type="molecule type" value="Genomic_DNA"/>
</dbReference>
<evidence type="ECO:0000313" key="4">
    <source>
        <dbReference type="Proteomes" id="UP000198644"/>
    </source>
</evidence>